<gene>
    <name evidence="1" type="ORF">SEMRO_114_G056231.1</name>
</gene>
<proteinExistence type="predicted"/>
<keyword evidence="2" id="KW-1185">Reference proteome</keyword>
<dbReference type="EMBL" id="CAICTM010000113">
    <property type="protein sequence ID" value="CAB9501630.1"/>
    <property type="molecule type" value="Genomic_DNA"/>
</dbReference>
<evidence type="ECO:0000313" key="2">
    <source>
        <dbReference type="Proteomes" id="UP001153069"/>
    </source>
</evidence>
<accession>A0A9N8DGV9</accession>
<comment type="caution">
    <text evidence="1">The sequence shown here is derived from an EMBL/GenBank/DDBJ whole genome shotgun (WGS) entry which is preliminary data.</text>
</comment>
<dbReference type="Proteomes" id="UP001153069">
    <property type="component" value="Unassembled WGS sequence"/>
</dbReference>
<evidence type="ECO:0000313" key="1">
    <source>
        <dbReference type="EMBL" id="CAB9501630.1"/>
    </source>
</evidence>
<reference evidence="1" key="1">
    <citation type="submission" date="2020-06" db="EMBL/GenBank/DDBJ databases">
        <authorList>
            <consortium name="Plant Systems Biology data submission"/>
        </authorList>
    </citation>
    <scope>NUCLEOTIDE SEQUENCE</scope>
    <source>
        <strain evidence="1">D6</strain>
    </source>
</reference>
<sequence length="103" mass="11050">MLARTSAPLLVASGIHMLLGPSKGSSTLALASSQFPHRRKQDFSRTKTQSLIDNFIWRSPRMCTFLLHAILKALVTCLSRSSTCIVAGVMIGAASANVYADKG</sequence>
<dbReference type="AlphaFoldDB" id="A0A9N8DGV9"/>
<name>A0A9N8DGV9_9STRA</name>
<organism evidence="1 2">
    <name type="scientific">Seminavis robusta</name>
    <dbReference type="NCBI Taxonomy" id="568900"/>
    <lineage>
        <taxon>Eukaryota</taxon>
        <taxon>Sar</taxon>
        <taxon>Stramenopiles</taxon>
        <taxon>Ochrophyta</taxon>
        <taxon>Bacillariophyta</taxon>
        <taxon>Bacillariophyceae</taxon>
        <taxon>Bacillariophycidae</taxon>
        <taxon>Naviculales</taxon>
        <taxon>Naviculaceae</taxon>
        <taxon>Seminavis</taxon>
    </lineage>
</organism>
<protein>
    <submittedName>
        <fullName evidence="1">Uncharacterized protein</fullName>
    </submittedName>
</protein>